<dbReference type="EMBL" id="JBANRG010000001">
    <property type="protein sequence ID" value="KAK7472026.1"/>
    <property type="molecule type" value="Genomic_DNA"/>
</dbReference>
<name>A0ABR1K550_9AGAR</name>
<feature type="transmembrane region" description="Helical" evidence="5">
    <location>
        <begin position="90"/>
        <end position="111"/>
    </location>
</feature>
<feature type="transmembrane region" description="Helical" evidence="5">
    <location>
        <begin position="46"/>
        <end position="70"/>
    </location>
</feature>
<feature type="transmembrane region" description="Helical" evidence="5">
    <location>
        <begin position="183"/>
        <end position="204"/>
    </location>
</feature>
<keyword evidence="5" id="KW-0808">Transferase</keyword>
<protein>
    <recommendedName>
        <fullName evidence="5">Protein-S-isoprenylcysteine O-methyltransferase</fullName>
        <ecNumber evidence="5">2.1.1.100</ecNumber>
    </recommendedName>
</protein>
<comment type="catalytic activity">
    <reaction evidence="5">
        <text>[protein]-C-terminal S-[(2E,6E)-farnesyl]-L-cysteine + S-adenosyl-L-methionine = [protein]-C-terminal S-[(2E,6E)-farnesyl]-L-cysteine methyl ester + S-adenosyl-L-homocysteine</text>
        <dbReference type="Rhea" id="RHEA:21672"/>
        <dbReference type="Rhea" id="RHEA-COMP:12125"/>
        <dbReference type="Rhea" id="RHEA-COMP:12126"/>
        <dbReference type="ChEBI" id="CHEBI:57856"/>
        <dbReference type="ChEBI" id="CHEBI:59789"/>
        <dbReference type="ChEBI" id="CHEBI:90510"/>
        <dbReference type="ChEBI" id="CHEBI:90511"/>
        <dbReference type="EC" id="2.1.1.100"/>
    </reaction>
</comment>
<keyword evidence="7" id="KW-1185">Reference proteome</keyword>
<proteinExistence type="inferred from homology"/>
<evidence type="ECO:0000256" key="5">
    <source>
        <dbReference type="RuleBase" id="RU362022"/>
    </source>
</evidence>
<evidence type="ECO:0000313" key="6">
    <source>
        <dbReference type="EMBL" id="KAK7472026.1"/>
    </source>
</evidence>
<feature type="transmembrane region" description="Helical" evidence="5">
    <location>
        <begin position="6"/>
        <end position="25"/>
    </location>
</feature>
<dbReference type="Pfam" id="PF04140">
    <property type="entry name" value="ICMT"/>
    <property type="match status" value="1"/>
</dbReference>
<dbReference type="EC" id="2.1.1.100" evidence="5"/>
<comment type="caution">
    <text evidence="6">The sequence shown here is derived from an EMBL/GenBank/DDBJ whole genome shotgun (WGS) entry which is preliminary data.</text>
</comment>
<keyword evidence="4 5" id="KW-0472">Membrane</keyword>
<sequence>MSLSKAALLLVACVFVMVSLTSPNPPARKDDQVEAQKTQKGITTRGAYISQSLPLITFILESLAIFAYYSPTNPVATLLLNLTSVKDTTILQRPSALFYFGLFFLGLSAYIRSRCYQELGKHFTFEVTLLDNHKLITTGPYSVVRHPSYTACYTLTAGFVSVWISEASWLWGSGFWSRAWGQIIFAAWVFWWSRVLIALTARVWKEDQLLKKQFGKEWVEWEKKVPWKIFPGLF</sequence>
<comment type="similarity">
    <text evidence="5">Belongs to the class VI-like SAM-binding methyltransferase superfamily. Isoprenylcysteine carboxyl methyltransferase family.</text>
</comment>
<evidence type="ECO:0000256" key="3">
    <source>
        <dbReference type="ARBA" id="ARBA00022989"/>
    </source>
</evidence>
<evidence type="ECO:0000256" key="4">
    <source>
        <dbReference type="ARBA" id="ARBA00023136"/>
    </source>
</evidence>
<evidence type="ECO:0000313" key="7">
    <source>
        <dbReference type="Proteomes" id="UP001498398"/>
    </source>
</evidence>
<keyword evidence="3 5" id="KW-1133">Transmembrane helix</keyword>
<feature type="transmembrane region" description="Helical" evidence="5">
    <location>
        <begin position="151"/>
        <end position="171"/>
    </location>
</feature>
<comment type="subcellular location">
    <subcellularLocation>
        <location evidence="5">Endoplasmic reticulum membrane</location>
        <topology evidence="5">Multi-pass membrane protein</topology>
    </subcellularLocation>
    <subcellularLocation>
        <location evidence="1">Membrane</location>
        <topology evidence="1">Multi-pass membrane protein</topology>
    </subcellularLocation>
</comment>
<dbReference type="Gene3D" id="1.20.120.1630">
    <property type="match status" value="1"/>
</dbReference>
<keyword evidence="5" id="KW-0256">Endoplasmic reticulum</keyword>
<reference evidence="6 7" key="1">
    <citation type="submission" date="2024-01" db="EMBL/GenBank/DDBJ databases">
        <title>A draft genome for the cacao thread blight pathogen Marasmiellus scandens.</title>
        <authorList>
            <person name="Baruah I.K."/>
            <person name="Leung J."/>
            <person name="Bukari Y."/>
            <person name="Amoako-Attah I."/>
            <person name="Meinhardt L.W."/>
            <person name="Bailey B.A."/>
            <person name="Cohen S.P."/>
        </authorList>
    </citation>
    <scope>NUCLEOTIDE SEQUENCE [LARGE SCALE GENOMIC DNA]</scope>
    <source>
        <strain evidence="6 7">GH-19</strain>
    </source>
</reference>
<dbReference type="PANTHER" id="PTHR12714:SF9">
    <property type="entry name" value="PROTEIN-S-ISOPRENYLCYSTEINE O-METHYLTRANSFERASE"/>
    <property type="match status" value="1"/>
</dbReference>
<organism evidence="6 7">
    <name type="scientific">Marasmiellus scandens</name>
    <dbReference type="NCBI Taxonomy" id="2682957"/>
    <lineage>
        <taxon>Eukaryota</taxon>
        <taxon>Fungi</taxon>
        <taxon>Dikarya</taxon>
        <taxon>Basidiomycota</taxon>
        <taxon>Agaricomycotina</taxon>
        <taxon>Agaricomycetes</taxon>
        <taxon>Agaricomycetidae</taxon>
        <taxon>Agaricales</taxon>
        <taxon>Marasmiineae</taxon>
        <taxon>Omphalotaceae</taxon>
        <taxon>Marasmiellus</taxon>
    </lineage>
</organism>
<evidence type="ECO:0000256" key="2">
    <source>
        <dbReference type="ARBA" id="ARBA00022692"/>
    </source>
</evidence>
<evidence type="ECO:0000256" key="1">
    <source>
        <dbReference type="ARBA" id="ARBA00004141"/>
    </source>
</evidence>
<gene>
    <name evidence="6" type="ORF">VKT23_000136</name>
</gene>
<dbReference type="Proteomes" id="UP001498398">
    <property type="component" value="Unassembled WGS sequence"/>
</dbReference>
<dbReference type="InterPro" id="IPR007269">
    <property type="entry name" value="ICMT_MeTrfase"/>
</dbReference>
<keyword evidence="5" id="KW-0489">Methyltransferase</keyword>
<dbReference type="PANTHER" id="PTHR12714">
    <property type="entry name" value="PROTEIN-S ISOPRENYLCYSTEINE O-METHYLTRANSFERASE"/>
    <property type="match status" value="1"/>
</dbReference>
<accession>A0ABR1K550</accession>
<keyword evidence="5" id="KW-0949">S-adenosyl-L-methionine</keyword>
<keyword evidence="2 5" id="KW-0812">Transmembrane</keyword>